<dbReference type="InterPro" id="IPR029021">
    <property type="entry name" value="Prot-tyrosine_phosphatase-like"/>
</dbReference>
<gene>
    <name evidence="8" type="ORF">IMG5_105980</name>
</gene>
<dbReference type="GeneID" id="14907761"/>
<proteinExistence type="inferred from homology"/>
<keyword evidence="9" id="KW-1185">Reference proteome</keyword>
<dbReference type="PANTHER" id="PTHR10159">
    <property type="entry name" value="DUAL SPECIFICITY PROTEIN PHOSPHATASE"/>
    <property type="match status" value="1"/>
</dbReference>
<dbReference type="EMBL" id="GL983841">
    <property type="protein sequence ID" value="EGR31616.1"/>
    <property type="molecule type" value="Genomic_DNA"/>
</dbReference>
<dbReference type="InterPro" id="IPR016130">
    <property type="entry name" value="Tyr_Pase_AS"/>
</dbReference>
<dbReference type="PROSITE" id="PS50054">
    <property type="entry name" value="TYR_PHOSPHATASE_DUAL"/>
    <property type="match status" value="1"/>
</dbReference>
<dbReference type="GO" id="GO:0043409">
    <property type="term" value="P:negative regulation of MAPK cascade"/>
    <property type="evidence" value="ECO:0007669"/>
    <property type="project" value="TreeGrafter"/>
</dbReference>
<evidence type="ECO:0000256" key="4">
    <source>
        <dbReference type="ARBA" id="ARBA00022912"/>
    </source>
</evidence>
<dbReference type="STRING" id="857967.G0QT41"/>
<dbReference type="Pfam" id="PF00782">
    <property type="entry name" value="DSPc"/>
    <property type="match status" value="1"/>
</dbReference>
<evidence type="ECO:0000256" key="2">
    <source>
        <dbReference type="ARBA" id="ARBA00013064"/>
    </source>
</evidence>
<sequence length="177" mass="21155">MKKCFQQFNNSQIVYPNDILNGKLYYGNWKHAASQEVIDNIGLTHILNMTSEVENFFQLNPQISYLKISIDDEDFTNISQHFKESWEFISNALQDNKNKILIHCAQGKSRSATIVCMYLMKKFKLGFEYVFLYIYYFLFQQLYQILSYVQSRRDVACPNYGFIEQLKQFEKNNFEFF</sequence>
<dbReference type="eggNOG" id="KOG1716">
    <property type="taxonomic scope" value="Eukaryota"/>
</dbReference>
<evidence type="ECO:0000256" key="1">
    <source>
        <dbReference type="ARBA" id="ARBA00008601"/>
    </source>
</evidence>
<organism evidence="8 9">
    <name type="scientific">Ichthyophthirius multifiliis</name>
    <name type="common">White spot disease agent</name>
    <name type="synonym">Ich</name>
    <dbReference type="NCBI Taxonomy" id="5932"/>
    <lineage>
        <taxon>Eukaryota</taxon>
        <taxon>Sar</taxon>
        <taxon>Alveolata</taxon>
        <taxon>Ciliophora</taxon>
        <taxon>Intramacronucleata</taxon>
        <taxon>Oligohymenophorea</taxon>
        <taxon>Hymenostomatida</taxon>
        <taxon>Ophryoglenina</taxon>
        <taxon>Ichthyophthirius</taxon>
    </lineage>
</organism>
<evidence type="ECO:0000259" key="7">
    <source>
        <dbReference type="PROSITE" id="PS50056"/>
    </source>
</evidence>
<evidence type="ECO:0000256" key="3">
    <source>
        <dbReference type="ARBA" id="ARBA00022801"/>
    </source>
</evidence>
<dbReference type="PROSITE" id="PS50056">
    <property type="entry name" value="TYR_PHOSPHATASE_2"/>
    <property type="match status" value="1"/>
</dbReference>
<evidence type="ECO:0000313" key="9">
    <source>
        <dbReference type="Proteomes" id="UP000008983"/>
    </source>
</evidence>
<dbReference type="InterPro" id="IPR020422">
    <property type="entry name" value="TYR_PHOSPHATASE_DUAL_dom"/>
</dbReference>
<dbReference type="OMA" id="CAYLMWK"/>
<evidence type="ECO:0000256" key="5">
    <source>
        <dbReference type="SAM" id="Phobius"/>
    </source>
</evidence>
<dbReference type="CDD" id="cd14498">
    <property type="entry name" value="DSP"/>
    <property type="match status" value="1"/>
</dbReference>
<feature type="domain" description="Tyrosine-protein phosphatase" evidence="6">
    <location>
        <begin position="15"/>
        <end position="175"/>
    </location>
</feature>
<dbReference type="SMART" id="SM00195">
    <property type="entry name" value="DSPc"/>
    <property type="match status" value="1"/>
</dbReference>
<dbReference type="InterPro" id="IPR000387">
    <property type="entry name" value="Tyr_Pase_dom"/>
</dbReference>
<dbReference type="EC" id="3.1.3.48" evidence="2"/>
<name>G0QT41_ICHMU</name>
<keyword evidence="4" id="KW-0904">Protein phosphatase</keyword>
<keyword evidence="5" id="KW-0472">Membrane</keyword>
<keyword evidence="3" id="KW-0378">Hydrolase</keyword>
<dbReference type="OrthoDB" id="10252009at2759"/>
<accession>G0QT41</accession>
<protein>
    <recommendedName>
        <fullName evidence="2">protein-tyrosine-phosphatase</fullName>
        <ecNumber evidence="2">3.1.3.48</ecNumber>
    </recommendedName>
</protein>
<reference evidence="8 9" key="1">
    <citation type="submission" date="2011-07" db="EMBL/GenBank/DDBJ databases">
        <authorList>
            <person name="Coyne R."/>
            <person name="Brami D."/>
            <person name="Johnson J."/>
            <person name="Hostetler J."/>
            <person name="Hannick L."/>
            <person name="Clark T."/>
            <person name="Cassidy-Hanley D."/>
            <person name="Inman J."/>
        </authorList>
    </citation>
    <scope>NUCLEOTIDE SEQUENCE [LARGE SCALE GENOMIC DNA]</scope>
    <source>
        <strain evidence="8 9">G5</strain>
    </source>
</reference>
<dbReference type="InterPro" id="IPR000340">
    <property type="entry name" value="Dual-sp_phosphatase_cat-dom"/>
</dbReference>
<dbReference type="AlphaFoldDB" id="G0QT41"/>
<feature type="domain" description="Tyrosine specific protein phosphatases" evidence="7">
    <location>
        <begin position="73"/>
        <end position="153"/>
    </location>
</feature>
<keyword evidence="5" id="KW-0812">Transmembrane</keyword>
<evidence type="ECO:0000313" key="8">
    <source>
        <dbReference type="EMBL" id="EGR31616.1"/>
    </source>
</evidence>
<dbReference type="Proteomes" id="UP000008983">
    <property type="component" value="Unassembled WGS sequence"/>
</dbReference>
<feature type="transmembrane region" description="Helical" evidence="5">
    <location>
        <begin position="127"/>
        <end position="146"/>
    </location>
</feature>
<keyword evidence="5" id="KW-1133">Transmembrane helix</keyword>
<dbReference type="InParanoid" id="G0QT41"/>
<comment type="similarity">
    <text evidence="1">Belongs to the protein-tyrosine phosphatase family. Non-receptor class dual specificity subfamily.</text>
</comment>
<dbReference type="PROSITE" id="PS00383">
    <property type="entry name" value="TYR_PHOSPHATASE_1"/>
    <property type="match status" value="1"/>
</dbReference>
<dbReference type="GO" id="GO:0004725">
    <property type="term" value="F:protein tyrosine phosphatase activity"/>
    <property type="evidence" value="ECO:0007669"/>
    <property type="project" value="UniProtKB-EC"/>
</dbReference>
<dbReference type="PANTHER" id="PTHR10159:SF519">
    <property type="entry name" value="DUAL SPECIFICITY PROTEIN PHOSPHATASE MPK3"/>
    <property type="match status" value="1"/>
</dbReference>
<dbReference type="GO" id="GO:0005737">
    <property type="term" value="C:cytoplasm"/>
    <property type="evidence" value="ECO:0007669"/>
    <property type="project" value="TreeGrafter"/>
</dbReference>
<dbReference type="SUPFAM" id="SSF52799">
    <property type="entry name" value="(Phosphotyrosine protein) phosphatases II"/>
    <property type="match status" value="1"/>
</dbReference>
<evidence type="ECO:0000259" key="6">
    <source>
        <dbReference type="PROSITE" id="PS50054"/>
    </source>
</evidence>
<dbReference type="Gene3D" id="3.90.190.10">
    <property type="entry name" value="Protein tyrosine phosphatase superfamily"/>
    <property type="match status" value="1"/>
</dbReference>
<dbReference type="RefSeq" id="XP_004035102.1">
    <property type="nucleotide sequence ID" value="XM_004035054.1"/>
</dbReference>